<dbReference type="Proteomes" id="UP000800200">
    <property type="component" value="Unassembled WGS sequence"/>
</dbReference>
<dbReference type="EMBL" id="ML994645">
    <property type="protein sequence ID" value="KAF2182962.1"/>
    <property type="molecule type" value="Genomic_DNA"/>
</dbReference>
<evidence type="ECO:0000256" key="3">
    <source>
        <dbReference type="SAM" id="MobiDB-lite"/>
    </source>
</evidence>
<protein>
    <recommendedName>
        <fullName evidence="4">RRM domain-containing protein</fullName>
    </recommendedName>
</protein>
<organism evidence="5 6">
    <name type="scientific">Zopfia rhizophila CBS 207.26</name>
    <dbReference type="NCBI Taxonomy" id="1314779"/>
    <lineage>
        <taxon>Eukaryota</taxon>
        <taxon>Fungi</taxon>
        <taxon>Dikarya</taxon>
        <taxon>Ascomycota</taxon>
        <taxon>Pezizomycotina</taxon>
        <taxon>Dothideomycetes</taxon>
        <taxon>Dothideomycetes incertae sedis</taxon>
        <taxon>Zopfiaceae</taxon>
        <taxon>Zopfia</taxon>
    </lineage>
</organism>
<evidence type="ECO:0000313" key="6">
    <source>
        <dbReference type="Proteomes" id="UP000800200"/>
    </source>
</evidence>
<reference evidence="5" key="1">
    <citation type="journal article" date="2020" name="Stud. Mycol.">
        <title>101 Dothideomycetes genomes: a test case for predicting lifestyles and emergence of pathogens.</title>
        <authorList>
            <person name="Haridas S."/>
            <person name="Albert R."/>
            <person name="Binder M."/>
            <person name="Bloem J."/>
            <person name="Labutti K."/>
            <person name="Salamov A."/>
            <person name="Andreopoulos B."/>
            <person name="Baker S."/>
            <person name="Barry K."/>
            <person name="Bills G."/>
            <person name="Bluhm B."/>
            <person name="Cannon C."/>
            <person name="Castanera R."/>
            <person name="Culley D."/>
            <person name="Daum C."/>
            <person name="Ezra D."/>
            <person name="Gonzalez J."/>
            <person name="Henrissat B."/>
            <person name="Kuo A."/>
            <person name="Liang C."/>
            <person name="Lipzen A."/>
            <person name="Lutzoni F."/>
            <person name="Magnuson J."/>
            <person name="Mondo S."/>
            <person name="Nolan M."/>
            <person name="Ohm R."/>
            <person name="Pangilinan J."/>
            <person name="Park H.-J."/>
            <person name="Ramirez L."/>
            <person name="Alfaro M."/>
            <person name="Sun H."/>
            <person name="Tritt A."/>
            <person name="Yoshinaga Y."/>
            <person name="Zwiers L.-H."/>
            <person name="Turgeon B."/>
            <person name="Goodwin S."/>
            <person name="Spatafora J."/>
            <person name="Crous P."/>
            <person name="Grigoriev I."/>
        </authorList>
    </citation>
    <scope>NUCLEOTIDE SEQUENCE</scope>
    <source>
        <strain evidence="5">CBS 207.26</strain>
    </source>
</reference>
<dbReference type="GO" id="GO:0003723">
    <property type="term" value="F:RNA binding"/>
    <property type="evidence" value="ECO:0007669"/>
    <property type="project" value="UniProtKB-UniRule"/>
</dbReference>
<proteinExistence type="predicted"/>
<name>A0A6A6DX70_9PEZI</name>
<evidence type="ECO:0000256" key="1">
    <source>
        <dbReference type="ARBA" id="ARBA00022884"/>
    </source>
</evidence>
<feature type="region of interest" description="Disordered" evidence="3">
    <location>
        <begin position="1"/>
        <end position="66"/>
    </location>
</feature>
<dbReference type="AlphaFoldDB" id="A0A6A6DX70"/>
<feature type="domain" description="RRM" evidence="4">
    <location>
        <begin position="207"/>
        <end position="293"/>
    </location>
</feature>
<keyword evidence="6" id="KW-1185">Reference proteome</keyword>
<accession>A0A6A6DX70</accession>
<dbReference type="InterPro" id="IPR035979">
    <property type="entry name" value="RBD_domain_sf"/>
</dbReference>
<dbReference type="SUPFAM" id="SSF54928">
    <property type="entry name" value="RNA-binding domain, RBD"/>
    <property type="match status" value="2"/>
</dbReference>
<feature type="compositionally biased region" description="Basic and acidic residues" evidence="3">
    <location>
        <begin position="49"/>
        <end position="65"/>
    </location>
</feature>
<keyword evidence="1 2" id="KW-0694">RNA-binding</keyword>
<feature type="domain" description="RRM" evidence="4">
    <location>
        <begin position="73"/>
        <end position="152"/>
    </location>
</feature>
<dbReference type="Gene3D" id="3.30.70.330">
    <property type="match status" value="2"/>
</dbReference>
<dbReference type="InterPro" id="IPR000504">
    <property type="entry name" value="RRM_dom"/>
</dbReference>
<evidence type="ECO:0000256" key="2">
    <source>
        <dbReference type="PROSITE-ProRule" id="PRU00176"/>
    </source>
</evidence>
<dbReference type="CDD" id="cd00590">
    <property type="entry name" value="RRM_SF"/>
    <property type="match status" value="1"/>
</dbReference>
<dbReference type="Pfam" id="PF00076">
    <property type="entry name" value="RRM_1"/>
    <property type="match status" value="2"/>
</dbReference>
<sequence length="338" mass="38051">MPAGRAFASTNWRARDPSFKSIPDPQSSTNSDHQNEFRSQKPRLWGNGLERERRMRREERKKMESTRGLAEGGRIYVGNMPYMAKKSDVEALFEEAGLTIENIDISIDPFTARNPSYCFVDLVDDAAATSAMSLLNGKNFLGRPLKVKPCIQKLARLDPSTLQNDRIFNRWQKAHLQEGVRLCYFQQGEIPSDVYPIDLLDPVREERRLYVGGLPKPLDQHTSDAEIRKLFADFNIEAVSKVKSPPESLKHKPGNGYYVFVDFSCKEEARAAARATDGQMALGGKLRVNFARSVPRTVSERGAAEIGDRNKLIEQKVFANHNRATFEEADAEEGISGV</sequence>
<gene>
    <name evidence="5" type="ORF">K469DRAFT_711318</name>
</gene>
<dbReference type="PROSITE" id="PS50102">
    <property type="entry name" value="RRM"/>
    <property type="match status" value="2"/>
</dbReference>
<dbReference type="SMART" id="SM00360">
    <property type="entry name" value="RRM"/>
    <property type="match status" value="2"/>
</dbReference>
<dbReference type="PANTHER" id="PTHR21245">
    <property type="entry name" value="HETEROGENEOUS NUCLEAR RIBONUCLEOPROTEIN"/>
    <property type="match status" value="1"/>
</dbReference>
<evidence type="ECO:0000259" key="4">
    <source>
        <dbReference type="PROSITE" id="PS50102"/>
    </source>
</evidence>
<dbReference type="InterPro" id="IPR012677">
    <property type="entry name" value="Nucleotide-bd_a/b_plait_sf"/>
</dbReference>
<dbReference type="OrthoDB" id="272703at2759"/>
<evidence type="ECO:0000313" key="5">
    <source>
        <dbReference type="EMBL" id="KAF2182962.1"/>
    </source>
</evidence>